<dbReference type="Pfam" id="PF00294">
    <property type="entry name" value="PfkB"/>
    <property type="match status" value="1"/>
</dbReference>
<dbReference type="NCBIfam" id="TIGR03168">
    <property type="entry name" value="1-PFK"/>
    <property type="match status" value="1"/>
</dbReference>
<dbReference type="CDD" id="cd01164">
    <property type="entry name" value="FruK_PfkB_like"/>
    <property type="match status" value="1"/>
</dbReference>
<feature type="domain" description="Carbohydrate kinase PfkB" evidence="6">
    <location>
        <begin position="22"/>
        <end position="277"/>
    </location>
</feature>
<dbReference type="EMBL" id="CAEZSX010000039">
    <property type="protein sequence ID" value="CAB4551959.1"/>
    <property type="molecule type" value="Genomic_DNA"/>
</dbReference>
<dbReference type="Gene3D" id="3.40.1190.20">
    <property type="match status" value="1"/>
</dbReference>
<evidence type="ECO:0000256" key="1">
    <source>
        <dbReference type="ARBA" id="ARBA00010688"/>
    </source>
</evidence>
<evidence type="ECO:0000256" key="5">
    <source>
        <dbReference type="ARBA" id="ARBA00022840"/>
    </source>
</evidence>
<protein>
    <submittedName>
        <fullName evidence="7">Unannotated protein</fullName>
    </submittedName>
</protein>
<dbReference type="SUPFAM" id="SSF53613">
    <property type="entry name" value="Ribokinase-like"/>
    <property type="match status" value="1"/>
</dbReference>
<dbReference type="GO" id="GO:0008443">
    <property type="term" value="F:phosphofructokinase activity"/>
    <property type="evidence" value="ECO:0007669"/>
    <property type="project" value="TreeGrafter"/>
</dbReference>
<evidence type="ECO:0000256" key="2">
    <source>
        <dbReference type="ARBA" id="ARBA00022679"/>
    </source>
</evidence>
<evidence type="ECO:0000259" key="6">
    <source>
        <dbReference type="Pfam" id="PF00294"/>
    </source>
</evidence>
<evidence type="ECO:0000256" key="3">
    <source>
        <dbReference type="ARBA" id="ARBA00022741"/>
    </source>
</evidence>
<gene>
    <name evidence="7" type="ORF">UFOPK1537_00371</name>
</gene>
<dbReference type="PROSITE" id="PS00584">
    <property type="entry name" value="PFKB_KINASES_2"/>
    <property type="match status" value="1"/>
</dbReference>
<dbReference type="GO" id="GO:0005829">
    <property type="term" value="C:cytosol"/>
    <property type="evidence" value="ECO:0007669"/>
    <property type="project" value="TreeGrafter"/>
</dbReference>
<dbReference type="PANTHER" id="PTHR46566:SF5">
    <property type="entry name" value="1-PHOSPHOFRUCTOKINASE"/>
    <property type="match status" value="1"/>
</dbReference>
<dbReference type="InterPro" id="IPR011611">
    <property type="entry name" value="PfkB_dom"/>
</dbReference>
<proteinExistence type="inferred from homology"/>
<evidence type="ECO:0000313" key="7">
    <source>
        <dbReference type="EMBL" id="CAB4551959.1"/>
    </source>
</evidence>
<accession>A0A6J6CNN6</accession>
<sequence>MSGMTTKSPIVTLTPAPTLDRTYTVTNLTSGAVNRADSVGEELAGKGINVARALHLAGIPAPAVVPIGNAEKGILERTGSKNFLVPLWIDGTIRVSTTILERGGTTTKVNEAPKPLSSKEWQQVIELTEETVIANDAKWLVVAGALPTDESTGTFVDLHPIFERMEKLGVRVVLDTSGDPLAYWVRQGEAAILKPNAEELSSAVGRDLLTNGDVIEAARELCSHGVECVLASLGADGMLAVTKTRAWATRTAPVKVINTVGAGDATLAGFLAAITNNPIPAGDTDFGVAFNVPVGAMAAVQWGAVKVSQPTSGLEHIDNLPEAFLTEEVDLSAPLKEPAIHKEN</sequence>
<keyword evidence="4" id="KW-0418">Kinase</keyword>
<dbReference type="GO" id="GO:0005524">
    <property type="term" value="F:ATP binding"/>
    <property type="evidence" value="ECO:0007669"/>
    <property type="project" value="UniProtKB-KW"/>
</dbReference>
<keyword evidence="2" id="KW-0808">Transferase</keyword>
<keyword evidence="3" id="KW-0547">Nucleotide-binding</keyword>
<dbReference type="InterPro" id="IPR002173">
    <property type="entry name" value="Carboh/pur_kinase_PfkB_CS"/>
</dbReference>
<reference evidence="7" key="1">
    <citation type="submission" date="2020-05" db="EMBL/GenBank/DDBJ databases">
        <authorList>
            <person name="Chiriac C."/>
            <person name="Salcher M."/>
            <person name="Ghai R."/>
            <person name="Kavagutti S V."/>
        </authorList>
    </citation>
    <scope>NUCLEOTIDE SEQUENCE</scope>
</reference>
<dbReference type="PANTHER" id="PTHR46566">
    <property type="entry name" value="1-PHOSPHOFRUCTOKINASE-RELATED"/>
    <property type="match status" value="1"/>
</dbReference>
<dbReference type="AlphaFoldDB" id="A0A6J6CNN6"/>
<evidence type="ECO:0000256" key="4">
    <source>
        <dbReference type="ARBA" id="ARBA00022777"/>
    </source>
</evidence>
<keyword evidence="5" id="KW-0067">ATP-binding</keyword>
<comment type="similarity">
    <text evidence="1">Belongs to the carbohydrate kinase PfkB family.</text>
</comment>
<organism evidence="7">
    <name type="scientific">freshwater metagenome</name>
    <dbReference type="NCBI Taxonomy" id="449393"/>
    <lineage>
        <taxon>unclassified sequences</taxon>
        <taxon>metagenomes</taxon>
        <taxon>ecological metagenomes</taxon>
    </lineage>
</organism>
<dbReference type="InterPro" id="IPR017583">
    <property type="entry name" value="Tagatose/fructose_Pkinase"/>
</dbReference>
<dbReference type="InterPro" id="IPR029056">
    <property type="entry name" value="Ribokinase-like"/>
</dbReference>
<name>A0A6J6CNN6_9ZZZZ</name>